<dbReference type="PANTHER" id="PTHR10963">
    <property type="entry name" value="GLYCOSYL HYDROLASE-RELATED"/>
    <property type="match status" value="1"/>
</dbReference>
<organism evidence="3 4">
    <name type="scientific">Phyllosticta citribraziliensis</name>
    <dbReference type="NCBI Taxonomy" id="989973"/>
    <lineage>
        <taxon>Eukaryota</taxon>
        <taxon>Fungi</taxon>
        <taxon>Dikarya</taxon>
        <taxon>Ascomycota</taxon>
        <taxon>Pezizomycotina</taxon>
        <taxon>Dothideomycetes</taxon>
        <taxon>Dothideomycetes incertae sedis</taxon>
        <taxon>Botryosphaeriales</taxon>
        <taxon>Phyllostictaceae</taxon>
        <taxon>Phyllosticta</taxon>
    </lineage>
</organism>
<dbReference type="PROSITE" id="PS51762">
    <property type="entry name" value="GH16_2"/>
    <property type="match status" value="1"/>
</dbReference>
<feature type="domain" description="GH16" evidence="2">
    <location>
        <begin position="32"/>
        <end position="317"/>
    </location>
</feature>
<protein>
    <submittedName>
        <fullName evidence="3">Mixed-linked glucanase</fullName>
    </submittedName>
</protein>
<evidence type="ECO:0000313" key="3">
    <source>
        <dbReference type="EMBL" id="KAK7539824.1"/>
    </source>
</evidence>
<feature type="chain" id="PRO_5045830277" evidence="1">
    <location>
        <begin position="18"/>
        <end position="354"/>
    </location>
</feature>
<comment type="caution">
    <text evidence="3">The sequence shown here is derived from an EMBL/GenBank/DDBJ whole genome shotgun (WGS) entry which is preliminary data.</text>
</comment>
<dbReference type="SUPFAM" id="SSF49899">
    <property type="entry name" value="Concanavalin A-like lectins/glucanases"/>
    <property type="match status" value="1"/>
</dbReference>
<reference evidence="3 4" key="1">
    <citation type="submission" date="2024-04" db="EMBL/GenBank/DDBJ databases">
        <title>Phyllosticta paracitricarpa is synonymous to the EU quarantine fungus P. citricarpa based on phylogenomic analyses.</title>
        <authorList>
            <consortium name="Lawrence Berkeley National Laboratory"/>
            <person name="Van ingen-buijs V.A."/>
            <person name="Van westerhoven A.C."/>
            <person name="Haridas S."/>
            <person name="Skiadas P."/>
            <person name="Martin F."/>
            <person name="Groenewald J.Z."/>
            <person name="Crous P.W."/>
            <person name="Seidl M.F."/>
        </authorList>
    </citation>
    <scope>NUCLEOTIDE SEQUENCE [LARGE SCALE GENOMIC DNA]</scope>
    <source>
        <strain evidence="3 4">CPC 17464</strain>
    </source>
</reference>
<dbReference type="Proteomes" id="UP001360953">
    <property type="component" value="Unassembled WGS sequence"/>
</dbReference>
<evidence type="ECO:0000313" key="4">
    <source>
        <dbReference type="Proteomes" id="UP001360953"/>
    </source>
</evidence>
<dbReference type="CDD" id="cd02181">
    <property type="entry name" value="GH16_fungal_Lam16A_glucanase"/>
    <property type="match status" value="1"/>
</dbReference>
<keyword evidence="1" id="KW-0732">Signal</keyword>
<dbReference type="PANTHER" id="PTHR10963:SF24">
    <property type="entry name" value="GLYCOSIDASE C21B10.07-RELATED"/>
    <property type="match status" value="1"/>
</dbReference>
<accession>A0ABR1LYW9</accession>
<feature type="signal peptide" evidence="1">
    <location>
        <begin position="1"/>
        <end position="17"/>
    </location>
</feature>
<sequence length="354" mass="37365">MVRVTISSLMLAAGVTALPASDATLSTSAGSSDFDGTTTSQNVSMAAVQDTAATYNLLKTYDSSNWFNSFVVQALGTADPTGGFVNYVSQSVAQSSGLYKIQNGQVYMGVDSTSVTSTGRNSVRIESSAAYTHGLFILDLAHMPASICGSWPAYWMYGPNWPNSGEIDIIEVSNHIWRCKDATMSNPMTYIAAGCTVTVGEGGQSGSSGSNNCNDNSGYNGCPVYSSTGNSYGTGFNNAGGGVYATFWNGGSIQMWYWPRSSVPSDITNGSPAPSGWGTPMAHFAGCAFDNYIKNNNIVFDTTFCGQWAGNVWSSSNCPATTGYSSCNDYVANNPGAFANSYWLINSLKVYSVD</sequence>
<dbReference type="InterPro" id="IPR050546">
    <property type="entry name" value="Glycosyl_Hydrlase_16"/>
</dbReference>
<gene>
    <name evidence="3" type="ORF">J3D65DRAFT_666503</name>
</gene>
<dbReference type="Gene3D" id="2.60.120.200">
    <property type="match status" value="1"/>
</dbReference>
<keyword evidence="4" id="KW-1185">Reference proteome</keyword>
<dbReference type="Pfam" id="PF26113">
    <property type="entry name" value="GH16_XgeA"/>
    <property type="match status" value="1"/>
</dbReference>
<dbReference type="GeneID" id="92035836"/>
<dbReference type="InterPro" id="IPR013320">
    <property type="entry name" value="ConA-like_dom_sf"/>
</dbReference>
<dbReference type="EMBL" id="JBBPEH010000004">
    <property type="protein sequence ID" value="KAK7539824.1"/>
    <property type="molecule type" value="Genomic_DNA"/>
</dbReference>
<evidence type="ECO:0000259" key="2">
    <source>
        <dbReference type="PROSITE" id="PS51762"/>
    </source>
</evidence>
<proteinExistence type="predicted"/>
<evidence type="ECO:0000256" key="1">
    <source>
        <dbReference type="SAM" id="SignalP"/>
    </source>
</evidence>
<name>A0ABR1LYW9_9PEZI</name>
<dbReference type="InterPro" id="IPR000757">
    <property type="entry name" value="Beta-glucanase-like"/>
</dbReference>
<dbReference type="RefSeq" id="XP_066657095.1">
    <property type="nucleotide sequence ID" value="XM_066802930.1"/>
</dbReference>